<feature type="transmembrane region" description="Helical" evidence="1">
    <location>
        <begin position="12"/>
        <end position="33"/>
    </location>
</feature>
<evidence type="ECO:0000256" key="1">
    <source>
        <dbReference type="SAM" id="Phobius"/>
    </source>
</evidence>
<dbReference type="RefSeq" id="XP_015659705.1">
    <property type="nucleotide sequence ID" value="XM_015801085.1"/>
</dbReference>
<evidence type="ECO:0000313" key="2">
    <source>
        <dbReference type="EMBL" id="KPA81265.1"/>
    </source>
</evidence>
<name>A0A0M9G2W8_LEPPY</name>
<keyword evidence="3" id="KW-1185">Reference proteome</keyword>
<dbReference type="RefSeq" id="XP_015659706.1">
    <property type="nucleotide sequence ID" value="XM_015801086.1"/>
</dbReference>
<evidence type="ECO:0000313" key="3">
    <source>
        <dbReference type="Proteomes" id="UP000037923"/>
    </source>
</evidence>
<dbReference type="RefSeq" id="XP_015659704.1">
    <property type="nucleotide sequence ID" value="XM_015801084.1"/>
</dbReference>
<protein>
    <submittedName>
        <fullName evidence="2">Uncharacterized protein</fullName>
    </submittedName>
</protein>
<keyword evidence="1" id="KW-0472">Membrane</keyword>
<reference evidence="2 3" key="1">
    <citation type="submission" date="2015-07" db="EMBL/GenBank/DDBJ databases">
        <title>High-quality genome of monoxenous trypanosomatid Leptomonas pyrrhocoris.</title>
        <authorList>
            <person name="Flegontov P."/>
            <person name="Butenko A."/>
            <person name="Firsov S."/>
            <person name="Vlcek C."/>
            <person name="Logacheva M.D."/>
            <person name="Field M."/>
            <person name="Filatov D."/>
            <person name="Flegontova O."/>
            <person name="Gerasimov E."/>
            <person name="Jackson A.P."/>
            <person name="Kelly S."/>
            <person name="Opperdoes F."/>
            <person name="O'Reilly A."/>
            <person name="Votypka J."/>
            <person name="Yurchenko V."/>
            <person name="Lukes J."/>
        </authorList>
    </citation>
    <scope>NUCLEOTIDE SEQUENCE [LARGE SCALE GENOMIC DNA]</scope>
    <source>
        <strain evidence="2">H10</strain>
    </source>
</reference>
<dbReference type="Proteomes" id="UP000037923">
    <property type="component" value="Unassembled WGS sequence"/>
</dbReference>
<proteinExistence type="predicted"/>
<keyword evidence="1" id="KW-1133">Transmembrane helix</keyword>
<feature type="transmembrane region" description="Helical" evidence="1">
    <location>
        <begin position="53"/>
        <end position="75"/>
    </location>
</feature>
<sequence length="171" mass="19544">MLTIRTPDIFQSYCLAAVAFELPVIVQLLRGDWRLPDASTWFEDEVYYRNNIALTYVFVAFLSVLVIARAMAFFLPNMRLLIIYNLVLHLIELVVFVYCFSHKKGASSASARSTAALVVANVSVFAARFLYLKGKEQEAEVANTKWRREQLAIIRQKRAAYAKEKGDKKNN</sequence>
<dbReference type="OMA" id="QAYCAGA"/>
<dbReference type="EMBL" id="LGTL01000006">
    <property type="protein sequence ID" value="KPA81265.1"/>
    <property type="molecule type" value="Genomic_DNA"/>
</dbReference>
<gene>
    <name evidence="2" type="ORF">ABB37_03678</name>
</gene>
<feature type="transmembrane region" description="Helical" evidence="1">
    <location>
        <begin position="113"/>
        <end position="131"/>
    </location>
</feature>
<dbReference type="EMBL" id="LGTL01000006">
    <property type="protein sequence ID" value="KPA81267.1"/>
    <property type="molecule type" value="Genomic_DNA"/>
</dbReference>
<dbReference type="AlphaFoldDB" id="A0A0M9G2W8"/>
<keyword evidence="1" id="KW-0812">Transmembrane</keyword>
<dbReference type="EMBL" id="LGTL01000006">
    <property type="protein sequence ID" value="KPA81266.1"/>
    <property type="molecule type" value="Genomic_DNA"/>
</dbReference>
<dbReference type="GeneID" id="26903969"/>
<accession>A0A0M9G2W8</accession>
<dbReference type="OrthoDB" id="257896at2759"/>
<comment type="caution">
    <text evidence="2">The sequence shown here is derived from an EMBL/GenBank/DDBJ whole genome shotgun (WGS) entry which is preliminary data.</text>
</comment>
<feature type="transmembrane region" description="Helical" evidence="1">
    <location>
        <begin position="82"/>
        <end position="101"/>
    </location>
</feature>
<organism evidence="2 3">
    <name type="scientific">Leptomonas pyrrhocoris</name>
    <name type="common">Firebug parasite</name>
    <dbReference type="NCBI Taxonomy" id="157538"/>
    <lineage>
        <taxon>Eukaryota</taxon>
        <taxon>Discoba</taxon>
        <taxon>Euglenozoa</taxon>
        <taxon>Kinetoplastea</taxon>
        <taxon>Metakinetoplastina</taxon>
        <taxon>Trypanosomatida</taxon>
        <taxon>Trypanosomatidae</taxon>
        <taxon>Leishmaniinae</taxon>
        <taxon>Leptomonas</taxon>
    </lineage>
</organism>
<dbReference type="VEuPathDB" id="TriTrypDB:LpyrH10_06_0480"/>